<accession>A0A0D1Z9T4</accession>
<keyword evidence="1" id="KW-1133">Transmembrane helix</keyword>
<dbReference type="PANTHER" id="PTHR36535:SF1">
    <property type="entry name" value="DUF1772 DOMAIN-CONTAINING PROTEIN"/>
    <property type="match status" value="1"/>
</dbReference>
<feature type="transmembrane region" description="Helical" evidence="1">
    <location>
        <begin position="56"/>
        <end position="75"/>
    </location>
</feature>
<dbReference type="STRING" id="1016849.A0A0D1Z9T4"/>
<dbReference type="Proteomes" id="UP000053599">
    <property type="component" value="Unassembled WGS sequence"/>
</dbReference>
<dbReference type="InterPro" id="IPR013901">
    <property type="entry name" value="Anthrone_oxy"/>
</dbReference>
<keyword evidence="1" id="KW-0812">Transmembrane</keyword>
<gene>
    <name evidence="2" type="ORF">PV11_05514</name>
</gene>
<feature type="transmembrane region" description="Helical" evidence="1">
    <location>
        <begin position="141"/>
        <end position="160"/>
    </location>
</feature>
<dbReference type="PANTHER" id="PTHR36535">
    <property type="entry name" value="YALI0E30327P"/>
    <property type="match status" value="1"/>
</dbReference>
<reference evidence="2 3" key="1">
    <citation type="submission" date="2015-01" db="EMBL/GenBank/DDBJ databases">
        <title>The Genome Sequence of Exophiala sideris CBS121828.</title>
        <authorList>
            <consortium name="The Broad Institute Genomics Platform"/>
            <person name="Cuomo C."/>
            <person name="de Hoog S."/>
            <person name="Gorbushina A."/>
            <person name="Stielow B."/>
            <person name="Teixiera M."/>
            <person name="Abouelleil A."/>
            <person name="Chapman S.B."/>
            <person name="Priest M."/>
            <person name="Young S.K."/>
            <person name="Wortman J."/>
            <person name="Nusbaum C."/>
            <person name="Birren B."/>
        </authorList>
    </citation>
    <scope>NUCLEOTIDE SEQUENCE [LARGE SCALE GENOMIC DNA]</scope>
    <source>
        <strain evidence="2 3">CBS 121828</strain>
    </source>
</reference>
<dbReference type="OrthoDB" id="5954308at2759"/>
<organism evidence="2 3">
    <name type="scientific">Exophiala sideris</name>
    <dbReference type="NCBI Taxonomy" id="1016849"/>
    <lineage>
        <taxon>Eukaryota</taxon>
        <taxon>Fungi</taxon>
        <taxon>Dikarya</taxon>
        <taxon>Ascomycota</taxon>
        <taxon>Pezizomycotina</taxon>
        <taxon>Eurotiomycetes</taxon>
        <taxon>Chaetothyriomycetidae</taxon>
        <taxon>Chaetothyriales</taxon>
        <taxon>Herpotrichiellaceae</taxon>
        <taxon>Exophiala</taxon>
    </lineage>
</organism>
<sequence length="168" mass="18453">MSFDSYDKIKGLFVIGTATSAFCTGGLLFTSYSHVPGYLQNSSDESLLKQWQTMGAIGRAAMPPLILVASGAHFINAYLTHTQPQHYRFLGAGVLSLAVLPFTFLSLGPINDEIAARAEKKDDHVNEQLQRMSNQELIKSWGTLSAVRGFLFLASALFSYDAMLHLTF</sequence>
<feature type="transmembrane region" description="Helical" evidence="1">
    <location>
        <begin position="87"/>
        <end position="107"/>
    </location>
</feature>
<dbReference type="AlphaFoldDB" id="A0A0D1Z9T4"/>
<dbReference type="HOGENOM" id="CLU_105974_2_1_1"/>
<keyword evidence="1" id="KW-0472">Membrane</keyword>
<evidence type="ECO:0000313" key="2">
    <source>
        <dbReference type="EMBL" id="KIV83493.1"/>
    </source>
</evidence>
<evidence type="ECO:0000313" key="3">
    <source>
        <dbReference type="Proteomes" id="UP000053599"/>
    </source>
</evidence>
<protein>
    <recommendedName>
        <fullName evidence="4">DUF1772-domain-containing protein</fullName>
    </recommendedName>
</protein>
<feature type="transmembrane region" description="Helical" evidence="1">
    <location>
        <begin position="12"/>
        <end position="35"/>
    </location>
</feature>
<dbReference type="Pfam" id="PF08592">
    <property type="entry name" value="Anthrone_oxy"/>
    <property type="match status" value="1"/>
</dbReference>
<name>A0A0D1Z9T4_9EURO</name>
<proteinExistence type="predicted"/>
<evidence type="ECO:0000256" key="1">
    <source>
        <dbReference type="SAM" id="Phobius"/>
    </source>
</evidence>
<dbReference type="EMBL" id="KN846952">
    <property type="protein sequence ID" value="KIV83493.1"/>
    <property type="molecule type" value="Genomic_DNA"/>
</dbReference>
<evidence type="ECO:0008006" key="4">
    <source>
        <dbReference type="Google" id="ProtNLM"/>
    </source>
</evidence>